<dbReference type="PANTHER" id="PTHR48022">
    <property type="entry name" value="PLASTIDIC GLUCOSE TRANSPORTER 4"/>
    <property type="match status" value="1"/>
</dbReference>
<evidence type="ECO:0000256" key="6">
    <source>
        <dbReference type="SAM" id="Phobius"/>
    </source>
</evidence>
<dbReference type="AlphaFoldDB" id="A0A0U5C4K0"/>
<dbReference type="EMBL" id="CDMC01000003">
    <property type="protein sequence ID" value="CEL02890.1"/>
    <property type="molecule type" value="Genomic_DNA"/>
</dbReference>
<dbReference type="OMA" id="MVEANIM"/>
<keyword evidence="4 6" id="KW-1133">Transmembrane helix</keyword>
<evidence type="ECO:0000256" key="2">
    <source>
        <dbReference type="ARBA" id="ARBA00010992"/>
    </source>
</evidence>
<feature type="transmembrane region" description="Helical" evidence="6">
    <location>
        <begin position="96"/>
        <end position="119"/>
    </location>
</feature>
<dbReference type="SUPFAM" id="SSF103473">
    <property type="entry name" value="MFS general substrate transporter"/>
    <property type="match status" value="1"/>
</dbReference>
<dbReference type="Gene3D" id="1.20.1250.20">
    <property type="entry name" value="MFS general substrate transporter like domains"/>
    <property type="match status" value="1"/>
</dbReference>
<evidence type="ECO:0000313" key="9">
    <source>
        <dbReference type="Proteomes" id="UP000054771"/>
    </source>
</evidence>
<evidence type="ECO:0000256" key="3">
    <source>
        <dbReference type="ARBA" id="ARBA00022692"/>
    </source>
</evidence>
<comment type="similarity">
    <text evidence="2">Belongs to the major facilitator superfamily. Sugar transporter (TC 2.A.1.1) family.</text>
</comment>
<evidence type="ECO:0000259" key="7">
    <source>
        <dbReference type="PROSITE" id="PS50850"/>
    </source>
</evidence>
<dbReference type="InterPro" id="IPR005828">
    <property type="entry name" value="MFS_sugar_transport-like"/>
</dbReference>
<reference evidence="9" key="1">
    <citation type="journal article" date="2016" name="Genome Announc.">
        <title>Draft genome sequences of fungus Aspergillus calidoustus.</title>
        <authorList>
            <person name="Horn F."/>
            <person name="Linde J."/>
            <person name="Mattern D.J."/>
            <person name="Walther G."/>
            <person name="Guthke R."/>
            <person name="Scherlach K."/>
            <person name="Martin K."/>
            <person name="Brakhage A.A."/>
            <person name="Petzke L."/>
            <person name="Valiante V."/>
        </authorList>
    </citation>
    <scope>NUCLEOTIDE SEQUENCE [LARGE SCALE GENOMIC DNA]</scope>
    <source>
        <strain evidence="9">SF006504</strain>
    </source>
</reference>
<keyword evidence="8" id="KW-0813">Transport</keyword>
<dbReference type="Pfam" id="PF00083">
    <property type="entry name" value="Sugar_tr"/>
    <property type="match status" value="1"/>
</dbReference>
<keyword evidence="3 6" id="KW-0812">Transmembrane</keyword>
<dbReference type="STRING" id="454130.A0A0U5C4K0"/>
<dbReference type="InterPro" id="IPR020846">
    <property type="entry name" value="MFS_dom"/>
</dbReference>
<feature type="transmembrane region" description="Helical" evidence="6">
    <location>
        <begin position="59"/>
        <end position="84"/>
    </location>
</feature>
<name>A0A0U5C4K0_ASPCI</name>
<dbReference type="GO" id="GO:0005351">
    <property type="term" value="F:carbohydrate:proton symporter activity"/>
    <property type="evidence" value="ECO:0007669"/>
    <property type="project" value="TreeGrafter"/>
</dbReference>
<accession>A0A0U5C4K0</accession>
<keyword evidence="9" id="KW-1185">Reference proteome</keyword>
<sequence length="177" mass="19791">MLVCTIPAQIWVDQWGRRKPLIYGGALMAVCFLIIGSLYARYGHTTSDEVRLDSDSAQWVVIVLIYIFVANFSWSWAVVGKIYASEIIPTRLRAKVCAVELVANWVVNFIVTFTAPLFLQSSSSGPYFLYGFSTVVAVVVCVLMPETKGHSLEYIERLFENKESHEESRPSILSGSA</sequence>
<evidence type="ECO:0000256" key="5">
    <source>
        <dbReference type="ARBA" id="ARBA00023136"/>
    </source>
</evidence>
<keyword evidence="5 6" id="KW-0472">Membrane</keyword>
<dbReference type="Proteomes" id="UP000054771">
    <property type="component" value="Unassembled WGS sequence"/>
</dbReference>
<dbReference type="InterPro" id="IPR036259">
    <property type="entry name" value="MFS_trans_sf"/>
</dbReference>
<dbReference type="PROSITE" id="PS50850">
    <property type="entry name" value="MFS"/>
    <property type="match status" value="1"/>
</dbReference>
<evidence type="ECO:0000256" key="1">
    <source>
        <dbReference type="ARBA" id="ARBA00004141"/>
    </source>
</evidence>
<evidence type="ECO:0000256" key="4">
    <source>
        <dbReference type="ARBA" id="ARBA00022989"/>
    </source>
</evidence>
<feature type="transmembrane region" description="Helical" evidence="6">
    <location>
        <begin position="21"/>
        <end position="39"/>
    </location>
</feature>
<comment type="subcellular location">
    <subcellularLocation>
        <location evidence="1">Membrane</location>
        <topology evidence="1">Multi-pass membrane protein</topology>
    </subcellularLocation>
</comment>
<gene>
    <name evidence="8" type="ORF">ASPCAL04053</name>
</gene>
<keyword evidence="8" id="KW-0762">Sugar transport</keyword>
<feature type="transmembrane region" description="Helical" evidence="6">
    <location>
        <begin position="125"/>
        <end position="144"/>
    </location>
</feature>
<dbReference type="OrthoDB" id="5399138at2759"/>
<evidence type="ECO:0000313" key="8">
    <source>
        <dbReference type="EMBL" id="CEL02890.1"/>
    </source>
</evidence>
<dbReference type="GO" id="GO:0016020">
    <property type="term" value="C:membrane"/>
    <property type="evidence" value="ECO:0007669"/>
    <property type="project" value="UniProtKB-SubCell"/>
</dbReference>
<protein>
    <submittedName>
        <fullName evidence="8">Putative Sugar transporter</fullName>
    </submittedName>
</protein>
<proteinExistence type="inferred from homology"/>
<organism evidence="8 9">
    <name type="scientific">Aspergillus calidoustus</name>
    <dbReference type="NCBI Taxonomy" id="454130"/>
    <lineage>
        <taxon>Eukaryota</taxon>
        <taxon>Fungi</taxon>
        <taxon>Dikarya</taxon>
        <taxon>Ascomycota</taxon>
        <taxon>Pezizomycotina</taxon>
        <taxon>Eurotiomycetes</taxon>
        <taxon>Eurotiomycetidae</taxon>
        <taxon>Eurotiales</taxon>
        <taxon>Aspergillaceae</taxon>
        <taxon>Aspergillus</taxon>
        <taxon>Aspergillus subgen. Nidulantes</taxon>
    </lineage>
</organism>
<dbReference type="InterPro" id="IPR050360">
    <property type="entry name" value="MFS_Sugar_Transporters"/>
</dbReference>
<dbReference type="PANTHER" id="PTHR48022:SF20">
    <property type="entry name" value="MAJOR FACILITATOR SUPERFAMILY (MFS) PROFILE DOMAIN-CONTAINING PROTEIN-RELATED"/>
    <property type="match status" value="1"/>
</dbReference>
<feature type="domain" description="Major facilitator superfamily (MFS) profile" evidence="7">
    <location>
        <begin position="1"/>
        <end position="148"/>
    </location>
</feature>